<dbReference type="GO" id="GO:0015031">
    <property type="term" value="P:protein transport"/>
    <property type="evidence" value="ECO:0007669"/>
    <property type="project" value="UniProtKB-KW"/>
</dbReference>
<evidence type="ECO:0000256" key="7">
    <source>
        <dbReference type="ARBA" id="ARBA00023136"/>
    </source>
</evidence>
<evidence type="ECO:0000256" key="2">
    <source>
        <dbReference type="ARBA" id="ARBA00007603"/>
    </source>
</evidence>
<sequence length="295" mass="32208">MSAFLLASPSQSASSTPAYTDSPAYGSDDDDDQDTLPYPTELPRRDFLASDFDPQTYLSSLRNRHQTLEDLRSDLRQRSQLLNRELMDLVNGNYEEFLSLGGDLRDGGEKVEGVRVGLLAFQREVEGIRRAVIERASETKTALDARNGVRKEVVLGRKLLDLADRVEELEGRLGTADGEAVDDESDECDLDDGANDSNQAGSSNGTLSGSIRRLDRQCVSYMLITRHAEAIGSSHPFVATLQPRIDGLQKTIVLDLSSALRHAISAGDSASILSLTQLFADLGGEKDAIRVLRHG</sequence>
<comment type="caution">
    <text evidence="12">The sequence shown here is derived from an EMBL/GenBank/DDBJ whole genome shotgun (WGS) entry which is preliminary data.</text>
</comment>
<feature type="compositionally biased region" description="Low complexity" evidence="10">
    <location>
        <begin position="1"/>
        <end position="18"/>
    </location>
</feature>
<evidence type="ECO:0000256" key="4">
    <source>
        <dbReference type="ARBA" id="ARBA00022448"/>
    </source>
</evidence>
<evidence type="ECO:0000256" key="6">
    <source>
        <dbReference type="ARBA" id="ARBA00023034"/>
    </source>
</evidence>
<name>A0A1V8TRZ3_9PEZI</name>
<dbReference type="InterPro" id="IPR024602">
    <property type="entry name" value="COG_su2_N"/>
</dbReference>
<dbReference type="AlphaFoldDB" id="A0A1V8TRZ3"/>
<evidence type="ECO:0000256" key="3">
    <source>
        <dbReference type="ARBA" id="ARBA00020977"/>
    </source>
</evidence>
<keyword evidence="5" id="KW-0653">Protein transport</keyword>
<reference evidence="13" key="1">
    <citation type="submission" date="2017-03" db="EMBL/GenBank/DDBJ databases">
        <title>Genomes of endolithic fungi from Antarctica.</title>
        <authorList>
            <person name="Coleine C."/>
            <person name="Masonjones S."/>
            <person name="Stajich J.E."/>
        </authorList>
    </citation>
    <scope>NUCLEOTIDE SEQUENCE [LARGE SCALE GENOMIC DNA]</scope>
    <source>
        <strain evidence="13">CCFEE 5527</strain>
    </source>
</reference>
<feature type="compositionally biased region" description="Acidic residues" evidence="10">
    <location>
        <begin position="179"/>
        <end position="194"/>
    </location>
</feature>
<feature type="coiled-coil region" evidence="9">
    <location>
        <begin position="58"/>
        <end position="85"/>
    </location>
</feature>
<evidence type="ECO:0000259" key="11">
    <source>
        <dbReference type="Pfam" id="PF06148"/>
    </source>
</evidence>
<evidence type="ECO:0000313" key="12">
    <source>
        <dbReference type="EMBL" id="OQO14120.1"/>
    </source>
</evidence>
<protein>
    <recommendedName>
        <fullName evidence="3">Conserved oligomeric Golgi complex subunit 2</fullName>
    </recommendedName>
    <alternativeName>
        <fullName evidence="8">Component of oligomeric Golgi complex 2</fullName>
    </alternativeName>
</protein>
<organism evidence="12 13">
    <name type="scientific">Cryoendolithus antarcticus</name>
    <dbReference type="NCBI Taxonomy" id="1507870"/>
    <lineage>
        <taxon>Eukaryota</taxon>
        <taxon>Fungi</taxon>
        <taxon>Dikarya</taxon>
        <taxon>Ascomycota</taxon>
        <taxon>Pezizomycotina</taxon>
        <taxon>Dothideomycetes</taxon>
        <taxon>Dothideomycetidae</taxon>
        <taxon>Cladosporiales</taxon>
        <taxon>Cladosporiaceae</taxon>
        <taxon>Cryoendolithus</taxon>
    </lineage>
</organism>
<accession>A0A1V8TRZ3</accession>
<comment type="subcellular location">
    <subcellularLocation>
        <location evidence="1">Golgi apparatus membrane</location>
        <topology evidence="1">Peripheral membrane protein</topology>
    </subcellularLocation>
</comment>
<dbReference type="PANTHER" id="PTHR12961">
    <property type="entry name" value="CONSERVED OLIGOMERIC GOLGI COMPLEX COMPONENT 2"/>
    <property type="match status" value="1"/>
</dbReference>
<evidence type="ECO:0000256" key="1">
    <source>
        <dbReference type="ARBA" id="ARBA00004395"/>
    </source>
</evidence>
<feature type="compositionally biased region" description="Polar residues" evidence="10">
    <location>
        <begin position="195"/>
        <end position="208"/>
    </location>
</feature>
<evidence type="ECO:0000256" key="8">
    <source>
        <dbReference type="ARBA" id="ARBA00031344"/>
    </source>
</evidence>
<dbReference type="GO" id="GO:0017119">
    <property type="term" value="C:Golgi transport complex"/>
    <property type="evidence" value="ECO:0007669"/>
    <property type="project" value="TreeGrafter"/>
</dbReference>
<proteinExistence type="inferred from homology"/>
<keyword evidence="7" id="KW-0472">Membrane</keyword>
<dbReference type="STRING" id="1507870.A0A1V8TRZ3"/>
<gene>
    <name evidence="12" type="ORF">B0A48_00996</name>
</gene>
<evidence type="ECO:0000256" key="9">
    <source>
        <dbReference type="SAM" id="Coils"/>
    </source>
</evidence>
<dbReference type="InterPro" id="IPR009316">
    <property type="entry name" value="COG2"/>
</dbReference>
<dbReference type="EMBL" id="NAJO01000002">
    <property type="protein sequence ID" value="OQO14120.1"/>
    <property type="molecule type" value="Genomic_DNA"/>
</dbReference>
<dbReference type="GO" id="GO:0007030">
    <property type="term" value="P:Golgi organization"/>
    <property type="evidence" value="ECO:0007669"/>
    <property type="project" value="InterPro"/>
</dbReference>
<dbReference type="InParanoid" id="A0A1V8TRZ3"/>
<evidence type="ECO:0000313" key="13">
    <source>
        <dbReference type="Proteomes" id="UP000192596"/>
    </source>
</evidence>
<dbReference type="OrthoDB" id="332281at2759"/>
<dbReference type="PANTHER" id="PTHR12961:SF0">
    <property type="entry name" value="CONSERVED OLIGOMERIC GOLGI COMPLEX SUBUNIT 2"/>
    <property type="match status" value="1"/>
</dbReference>
<dbReference type="Pfam" id="PF06148">
    <property type="entry name" value="COG2_N"/>
    <property type="match status" value="1"/>
</dbReference>
<keyword evidence="6" id="KW-0333">Golgi apparatus</keyword>
<keyword evidence="13" id="KW-1185">Reference proteome</keyword>
<dbReference type="GO" id="GO:0000139">
    <property type="term" value="C:Golgi membrane"/>
    <property type="evidence" value="ECO:0007669"/>
    <property type="project" value="UniProtKB-SubCell"/>
</dbReference>
<evidence type="ECO:0000256" key="5">
    <source>
        <dbReference type="ARBA" id="ARBA00022927"/>
    </source>
</evidence>
<dbReference type="GO" id="GO:0006891">
    <property type="term" value="P:intra-Golgi vesicle-mediated transport"/>
    <property type="evidence" value="ECO:0007669"/>
    <property type="project" value="TreeGrafter"/>
</dbReference>
<feature type="region of interest" description="Disordered" evidence="10">
    <location>
        <begin position="1"/>
        <end position="45"/>
    </location>
</feature>
<feature type="domain" description="Conserved oligomeric Golgi complex subunit 2 N-terminal" evidence="11">
    <location>
        <begin position="43"/>
        <end position="115"/>
    </location>
</feature>
<comment type="similarity">
    <text evidence="2">Belongs to the COG2 family.</text>
</comment>
<keyword evidence="9" id="KW-0175">Coiled coil</keyword>
<evidence type="ECO:0000256" key="10">
    <source>
        <dbReference type="SAM" id="MobiDB-lite"/>
    </source>
</evidence>
<dbReference type="Proteomes" id="UP000192596">
    <property type="component" value="Unassembled WGS sequence"/>
</dbReference>
<keyword evidence="4" id="KW-0813">Transport</keyword>
<feature type="region of interest" description="Disordered" evidence="10">
    <location>
        <begin position="174"/>
        <end position="208"/>
    </location>
</feature>